<evidence type="ECO:0000313" key="11">
    <source>
        <dbReference type="Proteomes" id="UP000632377"/>
    </source>
</evidence>
<dbReference type="InterPro" id="IPR036640">
    <property type="entry name" value="ABC1_TM_sf"/>
</dbReference>
<dbReference type="Pfam" id="PF00664">
    <property type="entry name" value="ABC_membrane"/>
    <property type="match status" value="1"/>
</dbReference>
<dbReference type="SMART" id="SM00382">
    <property type="entry name" value="AAA"/>
    <property type="match status" value="1"/>
</dbReference>
<keyword evidence="2 7" id="KW-0812">Transmembrane</keyword>
<dbReference type="PROSITE" id="PS50893">
    <property type="entry name" value="ABC_TRANSPORTER_2"/>
    <property type="match status" value="1"/>
</dbReference>
<dbReference type="RefSeq" id="WP_202749436.1">
    <property type="nucleotide sequence ID" value="NZ_JAESWC010000008.1"/>
</dbReference>
<dbReference type="InterPro" id="IPR039421">
    <property type="entry name" value="Type_1_exporter"/>
</dbReference>
<keyword evidence="3" id="KW-0547">Nucleotide-binding</keyword>
<dbReference type="PROSITE" id="PS50929">
    <property type="entry name" value="ABC_TM1F"/>
    <property type="match status" value="1"/>
</dbReference>
<evidence type="ECO:0000256" key="4">
    <source>
        <dbReference type="ARBA" id="ARBA00022840"/>
    </source>
</evidence>
<dbReference type="InterPro" id="IPR017871">
    <property type="entry name" value="ABC_transporter-like_CS"/>
</dbReference>
<evidence type="ECO:0000256" key="2">
    <source>
        <dbReference type="ARBA" id="ARBA00022692"/>
    </source>
</evidence>
<evidence type="ECO:0000256" key="1">
    <source>
        <dbReference type="ARBA" id="ARBA00004651"/>
    </source>
</evidence>
<feature type="transmembrane region" description="Helical" evidence="7">
    <location>
        <begin position="16"/>
        <end position="35"/>
    </location>
</feature>
<dbReference type="PROSITE" id="PS00211">
    <property type="entry name" value="ABC_TRANSPORTER_1"/>
    <property type="match status" value="1"/>
</dbReference>
<dbReference type="Pfam" id="PF00005">
    <property type="entry name" value="ABC_tran"/>
    <property type="match status" value="1"/>
</dbReference>
<dbReference type="Gene3D" id="1.20.1560.10">
    <property type="entry name" value="ABC transporter type 1, transmembrane domain"/>
    <property type="match status" value="1"/>
</dbReference>
<feature type="transmembrane region" description="Helical" evidence="7">
    <location>
        <begin position="161"/>
        <end position="178"/>
    </location>
</feature>
<dbReference type="Gene3D" id="3.40.50.300">
    <property type="entry name" value="P-loop containing nucleotide triphosphate hydrolases"/>
    <property type="match status" value="1"/>
</dbReference>
<proteinExistence type="predicted"/>
<keyword evidence="6 7" id="KW-0472">Membrane</keyword>
<comment type="caution">
    <text evidence="10">The sequence shown here is derived from an EMBL/GenBank/DDBJ whole genome shotgun (WGS) entry which is preliminary data.</text>
</comment>
<dbReference type="InterPro" id="IPR003439">
    <property type="entry name" value="ABC_transporter-like_ATP-bd"/>
</dbReference>
<dbReference type="GO" id="GO:0005524">
    <property type="term" value="F:ATP binding"/>
    <property type="evidence" value="ECO:0007669"/>
    <property type="project" value="UniProtKB-KW"/>
</dbReference>
<dbReference type="CDD" id="cd18541">
    <property type="entry name" value="ABC_6TM_TmrB_like"/>
    <property type="match status" value="1"/>
</dbReference>
<evidence type="ECO:0000256" key="5">
    <source>
        <dbReference type="ARBA" id="ARBA00022989"/>
    </source>
</evidence>
<dbReference type="InterPro" id="IPR011527">
    <property type="entry name" value="ABC1_TM_dom"/>
</dbReference>
<reference evidence="10 11" key="1">
    <citation type="submission" date="2021-01" db="EMBL/GenBank/DDBJ databases">
        <title>Genome public.</title>
        <authorList>
            <person name="Liu C."/>
            <person name="Sun Q."/>
        </authorList>
    </citation>
    <scope>NUCLEOTIDE SEQUENCE [LARGE SCALE GENOMIC DNA]</scope>
    <source>
        <strain evidence="10 11">YIM B02515</strain>
    </source>
</reference>
<dbReference type="PANTHER" id="PTHR43394">
    <property type="entry name" value="ATP-DEPENDENT PERMEASE MDL1, MITOCHONDRIAL"/>
    <property type="match status" value="1"/>
</dbReference>
<feature type="domain" description="ABC transmembrane type-1" evidence="9">
    <location>
        <begin position="19"/>
        <end position="302"/>
    </location>
</feature>
<protein>
    <submittedName>
        <fullName evidence="10">ABC transporter ATP-binding protein</fullName>
    </submittedName>
</protein>
<evidence type="ECO:0000256" key="7">
    <source>
        <dbReference type="SAM" id="Phobius"/>
    </source>
</evidence>
<feature type="transmembrane region" description="Helical" evidence="7">
    <location>
        <begin position="246"/>
        <end position="271"/>
    </location>
</feature>
<comment type="subcellular location">
    <subcellularLocation>
        <location evidence="1">Cell membrane</location>
        <topology evidence="1">Multi-pass membrane protein</topology>
    </subcellularLocation>
</comment>
<dbReference type="InterPro" id="IPR003593">
    <property type="entry name" value="AAA+_ATPase"/>
</dbReference>
<accession>A0ABS1TBF6</accession>
<organism evidence="10 11">
    <name type="scientific">Clostridium rhizosphaerae</name>
    <dbReference type="NCBI Taxonomy" id="2803861"/>
    <lineage>
        <taxon>Bacteria</taxon>
        <taxon>Bacillati</taxon>
        <taxon>Bacillota</taxon>
        <taxon>Clostridia</taxon>
        <taxon>Eubacteriales</taxon>
        <taxon>Clostridiaceae</taxon>
        <taxon>Clostridium</taxon>
    </lineage>
</organism>
<evidence type="ECO:0000259" key="9">
    <source>
        <dbReference type="PROSITE" id="PS50929"/>
    </source>
</evidence>
<evidence type="ECO:0000313" key="10">
    <source>
        <dbReference type="EMBL" id="MBL4936675.1"/>
    </source>
</evidence>
<dbReference type="SUPFAM" id="SSF52540">
    <property type="entry name" value="P-loop containing nucleoside triphosphate hydrolases"/>
    <property type="match status" value="1"/>
</dbReference>
<dbReference type="SUPFAM" id="SSF90123">
    <property type="entry name" value="ABC transporter transmembrane region"/>
    <property type="match status" value="1"/>
</dbReference>
<feature type="transmembrane region" description="Helical" evidence="7">
    <location>
        <begin position="135"/>
        <end position="155"/>
    </location>
</feature>
<evidence type="ECO:0000256" key="3">
    <source>
        <dbReference type="ARBA" id="ARBA00022741"/>
    </source>
</evidence>
<feature type="domain" description="ABC transporter" evidence="8">
    <location>
        <begin position="335"/>
        <end position="570"/>
    </location>
</feature>
<keyword evidence="5 7" id="KW-1133">Transmembrane helix</keyword>
<keyword evidence="4 10" id="KW-0067">ATP-binding</keyword>
<keyword evidence="11" id="KW-1185">Reference proteome</keyword>
<dbReference type="Proteomes" id="UP000632377">
    <property type="component" value="Unassembled WGS sequence"/>
</dbReference>
<dbReference type="PANTHER" id="PTHR43394:SF1">
    <property type="entry name" value="ATP-BINDING CASSETTE SUB-FAMILY B MEMBER 10, MITOCHONDRIAL"/>
    <property type="match status" value="1"/>
</dbReference>
<evidence type="ECO:0000256" key="6">
    <source>
        <dbReference type="ARBA" id="ARBA00023136"/>
    </source>
</evidence>
<name>A0ABS1TBF6_9CLOT</name>
<dbReference type="EMBL" id="JAESWC010000008">
    <property type="protein sequence ID" value="MBL4936675.1"/>
    <property type="molecule type" value="Genomic_DNA"/>
</dbReference>
<dbReference type="InterPro" id="IPR027417">
    <property type="entry name" value="P-loop_NTPase"/>
</dbReference>
<feature type="transmembrane region" description="Helical" evidence="7">
    <location>
        <begin position="55"/>
        <end position="77"/>
    </location>
</feature>
<sequence>MKKIKALFKYTYKYRYRYFIGIIFLIIVDILQLVPPKLIGYITDSISNGTATTNYLIKYILYIVAIAVLMAVGRYVWRMYIIGTSRHVEYDVRNMYFKHLQELSANFYNNNKTGDLMALATNDLNAVRMALGPGIMMMTDSLTLTVTTIIIMMTINVKLTLLSLIPLPFITFTALKFGKTIHKRFLRVQRAFSKLTDMVQENFSGIRIVKSFVQEQKEYEKFIKENENYFDTNIALVKVVGIFHPLIEFIASLSFVMLLGAGGIFVIYGSISLGDFISFNMYLGNLVWPMMAVGQVINNIQRGFASLERIEKVMHETPEIADKKIVNVSSLDGDIVIKDLSFTYPGAIVPALKDINLEIKKGSTLGIIGRTGSSKSTLVNLLVRLYNIPEGKIFINGFDINKIPLKFLRKNIGFVSQEAFLFTSTVGENINLPFESLDMDKIIEASQDSDIYDNIMDFQDKFETIVGERGVTLSGGQKQRISIARALIKNPEILIFDDCLSAVDAKTEVKILESLKKIMRDRTSIIISHRISAVKDSNCIAVLDEGQIVEIGTHSKLLENKGLYYDIYEKQLLEQQIQEHEEVQA</sequence>
<evidence type="ECO:0000259" key="8">
    <source>
        <dbReference type="PROSITE" id="PS50893"/>
    </source>
</evidence>
<gene>
    <name evidence="10" type="ORF">JK636_13005</name>
</gene>